<feature type="domain" description="Peptidase M12B" evidence="10">
    <location>
        <begin position="213"/>
        <end position="440"/>
    </location>
</feature>
<dbReference type="Pfam" id="PF17771">
    <property type="entry name" value="ADAMTS_CR_2"/>
    <property type="match status" value="1"/>
</dbReference>
<keyword evidence="6" id="KW-1015">Disulfide bond</keyword>
<dbReference type="Gene3D" id="3.40.1620.60">
    <property type="match status" value="1"/>
</dbReference>
<evidence type="ECO:0000256" key="6">
    <source>
        <dbReference type="ARBA" id="ARBA00023157"/>
    </source>
</evidence>
<keyword evidence="1" id="KW-0645">Protease</keyword>
<comment type="caution">
    <text evidence="11">The sequence shown here is derived from an EMBL/GenBank/DDBJ whole genome shotgun (WGS) entry which is preliminary data.</text>
</comment>
<evidence type="ECO:0000256" key="2">
    <source>
        <dbReference type="ARBA" id="ARBA00022723"/>
    </source>
</evidence>
<evidence type="ECO:0000256" key="8">
    <source>
        <dbReference type="PROSITE-ProRule" id="PRU00276"/>
    </source>
</evidence>
<keyword evidence="12" id="KW-1185">Reference proteome</keyword>
<keyword evidence="3" id="KW-0378">Hydrolase</keyword>
<dbReference type="GO" id="GO:0004222">
    <property type="term" value="F:metalloendopeptidase activity"/>
    <property type="evidence" value="ECO:0007669"/>
    <property type="project" value="InterPro"/>
</dbReference>
<keyword evidence="9" id="KW-0732">Signal</keyword>
<dbReference type="EMBL" id="CAXITT010001436">
    <property type="protein sequence ID" value="CAL1548554.1"/>
    <property type="molecule type" value="Genomic_DNA"/>
</dbReference>
<dbReference type="SUPFAM" id="SSF55486">
    <property type="entry name" value="Metalloproteases ('zincins'), catalytic domain"/>
    <property type="match status" value="1"/>
</dbReference>
<dbReference type="GO" id="GO:0046872">
    <property type="term" value="F:metal ion binding"/>
    <property type="evidence" value="ECO:0007669"/>
    <property type="project" value="UniProtKB-KW"/>
</dbReference>
<gene>
    <name evidence="11" type="ORF">GSLYS_00021871001</name>
</gene>
<evidence type="ECO:0000256" key="5">
    <source>
        <dbReference type="ARBA" id="ARBA00023049"/>
    </source>
</evidence>
<feature type="active site" evidence="8">
    <location>
        <position position="383"/>
    </location>
</feature>
<comment type="caution">
    <text evidence="8">Lacks conserved residue(s) required for the propagation of feature annotation.</text>
</comment>
<keyword evidence="7" id="KW-0325">Glycoprotein</keyword>
<evidence type="ECO:0000256" key="4">
    <source>
        <dbReference type="ARBA" id="ARBA00022833"/>
    </source>
</evidence>
<dbReference type="InterPro" id="IPR024079">
    <property type="entry name" value="MetalloPept_cat_dom_sf"/>
</dbReference>
<evidence type="ECO:0000313" key="12">
    <source>
        <dbReference type="Proteomes" id="UP001497497"/>
    </source>
</evidence>
<keyword evidence="2" id="KW-0479">Metal-binding</keyword>
<feature type="chain" id="PRO_5043461015" description="Peptidase M12B domain-containing protein" evidence="9">
    <location>
        <begin position="29"/>
        <end position="600"/>
    </location>
</feature>
<dbReference type="InterPro" id="IPR001590">
    <property type="entry name" value="Peptidase_M12B"/>
</dbReference>
<dbReference type="AlphaFoldDB" id="A0AAV2IUG7"/>
<dbReference type="PROSITE" id="PS50215">
    <property type="entry name" value="ADAM_MEPRO"/>
    <property type="match status" value="1"/>
</dbReference>
<dbReference type="GO" id="GO:0006508">
    <property type="term" value="P:proteolysis"/>
    <property type="evidence" value="ECO:0007669"/>
    <property type="project" value="UniProtKB-KW"/>
</dbReference>
<reference evidence="11 12" key="1">
    <citation type="submission" date="2024-04" db="EMBL/GenBank/DDBJ databases">
        <authorList>
            <consortium name="Genoscope - CEA"/>
            <person name="William W."/>
        </authorList>
    </citation>
    <scope>NUCLEOTIDE SEQUENCE [LARGE SCALE GENOMIC DNA]</scope>
</reference>
<dbReference type="InterPro" id="IPR041645">
    <property type="entry name" value="ADAMTS_CR_2"/>
</dbReference>
<dbReference type="Gene3D" id="3.40.390.10">
    <property type="entry name" value="Collagenase (Catalytic Domain)"/>
    <property type="match status" value="1"/>
</dbReference>
<evidence type="ECO:0000259" key="10">
    <source>
        <dbReference type="PROSITE" id="PS50215"/>
    </source>
</evidence>
<evidence type="ECO:0000256" key="9">
    <source>
        <dbReference type="SAM" id="SignalP"/>
    </source>
</evidence>
<keyword evidence="5" id="KW-0482">Metalloprotease</keyword>
<sequence length="600" mass="66711">MNHLCQDKMVQLFLAVNVLCQAALVVCANDITVSVSYTSHEVLDQMLPDRINVTLKVSDVVLTTLKLTRVPYLAQTVPVYSLSVDSTGQFVHTDEKIRERKNTGLFQDVSNNALIQITRTDYKEETHGHLEMTGQLTLSDTRYLMGPSKQGHRSKFQHSSVKPSIVKNGKEDDIYTLHKLTRPAQLHDTLHKTPMFSRQESLPRRRRQSSNDYFVDIVAVVDFKVYSRFLFKAGTRASAFQMIQEKYAHVFNEIDIMYGSINSPNFRIHVRLVKIVVSETAQTSTFTESARISNSQLDQIDGDKAIENIRAYITGAGHNTVTPSDHVMVFTGYDMVSFIENGTKYFGIDGITYNGFACTNDGLSTSLIHDHGNYDCTSMAARELGQSLSADYDGEGNSCPPSDQYIMTAAQDHVFNTDDLTHPWQFSPCSIAYFTNYTQKLMKTAQGVACLTKSLVSTGNIPDVSNHLLGQEILPDQQCKLLYGQESQYCRAHAYGVSMLSDICSNLVCANPDDKAYCTLNTALYGTTCGSGKVCIEGSCVVHIGAPAVDETCVFGDSEWIIENGMTCGQLIQSEPRYCYNEWDRAHCCASCKAVYKAGP</sequence>
<feature type="signal peptide" evidence="9">
    <location>
        <begin position="1"/>
        <end position="28"/>
    </location>
</feature>
<keyword evidence="4" id="KW-0862">Zinc</keyword>
<name>A0AAV2IUG7_LYMST</name>
<protein>
    <recommendedName>
        <fullName evidence="10">Peptidase M12B domain-containing protein</fullName>
    </recommendedName>
</protein>
<accession>A0AAV2IUG7</accession>
<evidence type="ECO:0000256" key="3">
    <source>
        <dbReference type="ARBA" id="ARBA00022801"/>
    </source>
</evidence>
<evidence type="ECO:0000256" key="1">
    <source>
        <dbReference type="ARBA" id="ARBA00022670"/>
    </source>
</evidence>
<evidence type="ECO:0000256" key="7">
    <source>
        <dbReference type="ARBA" id="ARBA00023180"/>
    </source>
</evidence>
<proteinExistence type="predicted"/>
<dbReference type="Proteomes" id="UP001497497">
    <property type="component" value="Unassembled WGS sequence"/>
</dbReference>
<dbReference type="Pfam" id="PF01421">
    <property type="entry name" value="Reprolysin"/>
    <property type="match status" value="1"/>
</dbReference>
<evidence type="ECO:0000313" key="11">
    <source>
        <dbReference type="EMBL" id="CAL1548554.1"/>
    </source>
</evidence>
<organism evidence="11 12">
    <name type="scientific">Lymnaea stagnalis</name>
    <name type="common">Great pond snail</name>
    <name type="synonym">Helix stagnalis</name>
    <dbReference type="NCBI Taxonomy" id="6523"/>
    <lineage>
        <taxon>Eukaryota</taxon>
        <taxon>Metazoa</taxon>
        <taxon>Spiralia</taxon>
        <taxon>Lophotrochozoa</taxon>
        <taxon>Mollusca</taxon>
        <taxon>Gastropoda</taxon>
        <taxon>Heterobranchia</taxon>
        <taxon>Euthyneura</taxon>
        <taxon>Panpulmonata</taxon>
        <taxon>Hygrophila</taxon>
        <taxon>Lymnaeoidea</taxon>
        <taxon>Lymnaeidae</taxon>
        <taxon>Lymnaea</taxon>
    </lineage>
</organism>